<comment type="caution">
    <text evidence="1">The sequence shown here is derived from an EMBL/GenBank/DDBJ whole genome shotgun (WGS) entry which is preliminary data.</text>
</comment>
<name>A0ABM9EF98_9HYPH</name>
<protein>
    <submittedName>
        <fullName evidence="1">Uncharacterized protein</fullName>
    </submittedName>
</protein>
<dbReference type="EMBL" id="CAKXZS010000089">
    <property type="protein sequence ID" value="CAH2408030.1"/>
    <property type="molecule type" value="Genomic_DNA"/>
</dbReference>
<dbReference type="Proteomes" id="UP001152604">
    <property type="component" value="Unassembled WGS sequence"/>
</dbReference>
<sequence>MHSAALYPYLAKIEQQQRRPEAIYNWPQFKKLTVQCRCGFPFGLGQPFDEYSRAFAVIHA</sequence>
<gene>
    <name evidence="1" type="ORF">MES4922_90024</name>
</gene>
<organism evidence="1 2">
    <name type="scientific">Mesorhizobium ventifaucium</name>
    <dbReference type="NCBI Taxonomy" id="666020"/>
    <lineage>
        <taxon>Bacteria</taxon>
        <taxon>Pseudomonadati</taxon>
        <taxon>Pseudomonadota</taxon>
        <taxon>Alphaproteobacteria</taxon>
        <taxon>Hyphomicrobiales</taxon>
        <taxon>Phyllobacteriaceae</taxon>
        <taxon>Mesorhizobium</taxon>
    </lineage>
</organism>
<proteinExistence type="predicted"/>
<evidence type="ECO:0000313" key="2">
    <source>
        <dbReference type="Proteomes" id="UP001152604"/>
    </source>
</evidence>
<reference evidence="1" key="1">
    <citation type="submission" date="2022-03" db="EMBL/GenBank/DDBJ databases">
        <authorList>
            <person name="Brunel B."/>
        </authorList>
    </citation>
    <scope>NUCLEOTIDE SEQUENCE</scope>
    <source>
        <strain evidence="1">STM4922sample</strain>
    </source>
</reference>
<keyword evidence="2" id="KW-1185">Reference proteome</keyword>
<evidence type="ECO:0000313" key="1">
    <source>
        <dbReference type="EMBL" id="CAH2408030.1"/>
    </source>
</evidence>
<accession>A0ABM9EF98</accession>